<dbReference type="PANTHER" id="PTHR32295">
    <property type="entry name" value="IQ-DOMAIN 5-RELATED"/>
    <property type="match status" value="1"/>
</dbReference>
<dbReference type="InterPro" id="IPR027417">
    <property type="entry name" value="P-loop_NTPase"/>
</dbReference>
<dbReference type="InParanoid" id="A0A3Q7FFN5"/>
<organism evidence="4">
    <name type="scientific">Solanum lycopersicum</name>
    <name type="common">Tomato</name>
    <name type="synonym">Lycopersicon esculentum</name>
    <dbReference type="NCBI Taxonomy" id="4081"/>
    <lineage>
        <taxon>Eukaryota</taxon>
        <taxon>Viridiplantae</taxon>
        <taxon>Streptophyta</taxon>
        <taxon>Embryophyta</taxon>
        <taxon>Tracheophyta</taxon>
        <taxon>Spermatophyta</taxon>
        <taxon>Magnoliopsida</taxon>
        <taxon>eudicotyledons</taxon>
        <taxon>Gunneridae</taxon>
        <taxon>Pentapetalae</taxon>
        <taxon>asterids</taxon>
        <taxon>lamiids</taxon>
        <taxon>Solanales</taxon>
        <taxon>Solanaceae</taxon>
        <taxon>Solanoideae</taxon>
        <taxon>Solaneae</taxon>
        <taxon>Solanum</taxon>
        <taxon>Solanum subgen. Lycopersicon</taxon>
    </lineage>
</organism>
<evidence type="ECO:0000256" key="3">
    <source>
        <dbReference type="ARBA" id="ARBA00045534"/>
    </source>
</evidence>
<dbReference type="Proteomes" id="UP000004994">
    <property type="component" value="Chromosome 3"/>
</dbReference>
<accession>A0A3Q7FFN5</accession>
<keyword evidence="1" id="KW-0112">Calmodulin-binding</keyword>
<evidence type="ECO:0000256" key="1">
    <source>
        <dbReference type="ARBA" id="ARBA00022860"/>
    </source>
</evidence>
<evidence type="ECO:0000313" key="4">
    <source>
        <dbReference type="EnsemblPlants" id="Solyc03g032245.1.1"/>
    </source>
</evidence>
<dbReference type="SMART" id="SM00015">
    <property type="entry name" value="IQ"/>
    <property type="match status" value="2"/>
</dbReference>
<dbReference type="PANTHER" id="PTHR32295:SF206">
    <property type="entry name" value="PROTEIN IQ-DOMAIN 1-LIKE"/>
    <property type="match status" value="1"/>
</dbReference>
<proteinExistence type="inferred from homology"/>
<keyword evidence="5" id="KW-1185">Reference proteome</keyword>
<comment type="similarity">
    <text evidence="2">Belongs to the IQD family.</text>
</comment>
<dbReference type="AlphaFoldDB" id="A0A3Q7FFN5"/>
<dbReference type="STRING" id="4081.A0A3Q7FFN5"/>
<dbReference type="GO" id="GO:0005516">
    <property type="term" value="F:calmodulin binding"/>
    <property type="evidence" value="ECO:0007669"/>
    <property type="project" value="UniProtKB-KW"/>
</dbReference>
<dbReference type="Gene3D" id="1.20.5.190">
    <property type="match status" value="1"/>
</dbReference>
<dbReference type="Pfam" id="PF00612">
    <property type="entry name" value="IQ"/>
    <property type="match status" value="2"/>
</dbReference>
<dbReference type="InterPro" id="IPR000048">
    <property type="entry name" value="IQ_motif_EF-hand-BS"/>
</dbReference>
<dbReference type="CDD" id="cd23767">
    <property type="entry name" value="IQCD"/>
    <property type="match status" value="1"/>
</dbReference>
<name>A0A3Q7FFN5_SOLLC</name>
<dbReference type="Gramene" id="Solyc03g032245.1.1">
    <property type="protein sequence ID" value="Solyc03g032245.1.1"/>
    <property type="gene ID" value="Solyc03g032245.1"/>
</dbReference>
<protein>
    <recommendedName>
        <fullName evidence="6">DUF4005 domain-containing protein</fullName>
    </recommendedName>
</protein>
<evidence type="ECO:0000313" key="5">
    <source>
        <dbReference type="Proteomes" id="UP000004994"/>
    </source>
</evidence>
<dbReference type="SMR" id="A0A3Q7FFN5"/>
<dbReference type="PROSITE" id="PS50096">
    <property type="entry name" value="IQ"/>
    <property type="match status" value="2"/>
</dbReference>
<dbReference type="SUPFAM" id="SSF52540">
    <property type="entry name" value="P-loop containing nucleoside triphosphate hydrolases"/>
    <property type="match status" value="1"/>
</dbReference>
<evidence type="ECO:0008006" key="6">
    <source>
        <dbReference type="Google" id="ProtNLM"/>
    </source>
</evidence>
<evidence type="ECO:0000256" key="2">
    <source>
        <dbReference type="ARBA" id="ARBA00024341"/>
    </source>
</evidence>
<dbReference type="OMA" id="IALHCMN"/>
<reference evidence="4" key="2">
    <citation type="submission" date="2019-01" db="UniProtKB">
        <authorList>
            <consortium name="EnsemblPlants"/>
        </authorList>
    </citation>
    <scope>IDENTIFICATION</scope>
    <source>
        <strain evidence="4">cv. Heinz 1706</strain>
    </source>
</reference>
<dbReference type="EnsemblPlants" id="Solyc03g032245.1.1">
    <property type="protein sequence ID" value="Solyc03g032245.1.1"/>
    <property type="gene ID" value="Solyc03g032245.1"/>
</dbReference>
<reference evidence="4" key="1">
    <citation type="journal article" date="2012" name="Nature">
        <title>The tomato genome sequence provides insights into fleshy fruit evolution.</title>
        <authorList>
            <consortium name="Tomato Genome Consortium"/>
        </authorList>
    </citation>
    <scope>NUCLEOTIDE SEQUENCE [LARGE SCALE GENOMIC DNA]</scope>
    <source>
        <strain evidence="4">cv. Heinz 1706</strain>
    </source>
</reference>
<sequence length="125" mass="14604">MRMSKKKILRTVRKKLYHPNHEKTTIIVVHNNTISTTNRKSSANDQYFEDHSGPHFMSKENMAAISIQAYFRGYLARRMVKALKSLVKLQALVRGVSVRRQAQIALHCMHTLARLQVTVRDRKFR</sequence>
<comment type="function">
    <text evidence="3">May be involved in cooperative interactions with calmodulins or calmodulin-like proteins. Recruits calmodulin proteins to microtubules, thus being a potential scaffold in cellular signaling and trafficking. May associate with nucleic acids and regulate gene expression at the transcriptional or post-transcriptional level.</text>
</comment>